<evidence type="ECO:0000313" key="2">
    <source>
        <dbReference type="Proteomes" id="UP000799772"/>
    </source>
</evidence>
<accession>A0A9P4I6Z8</accession>
<proteinExistence type="predicted"/>
<keyword evidence="2" id="KW-1185">Reference proteome</keyword>
<dbReference type="AlphaFoldDB" id="A0A9P4I6Z8"/>
<dbReference type="Proteomes" id="UP000799772">
    <property type="component" value="Unassembled WGS sequence"/>
</dbReference>
<name>A0A9P4I6Z8_9PEZI</name>
<sequence length="340" mass="37665">MGSPEREARPHISPGPPNEACRAFAVVANSTPYYDVRDNERDEEYDSALTTIARTFAPKLFCQVCLIDPNLAGLAVRFRSSAYMVGARELVLGDCTFVSAPIEPLNGCHLRTERTDHGMLRFALEYLIPVCEVMTGKHSFTVAGQVDVSETVYGIVSAQLDRGVARYLAEEGAHTRPCDDLQSLRGTNTAQSPSFDWLGSGREGQQGVPIEPDFEYSAGTLQAFGRFAKILQSHHTRCFVLKPYLGQIQGLFVQDVVYASQSLLAARSELGVALSAHSDILRKLNQLLVHGKRVRIKAKWGTEQDDVWIYCTPVGEGLSGEVADYWWVCFVIDSGEERLW</sequence>
<organism evidence="1 2">
    <name type="scientific">Rhizodiscina lignyota</name>
    <dbReference type="NCBI Taxonomy" id="1504668"/>
    <lineage>
        <taxon>Eukaryota</taxon>
        <taxon>Fungi</taxon>
        <taxon>Dikarya</taxon>
        <taxon>Ascomycota</taxon>
        <taxon>Pezizomycotina</taxon>
        <taxon>Dothideomycetes</taxon>
        <taxon>Pleosporomycetidae</taxon>
        <taxon>Aulographales</taxon>
        <taxon>Rhizodiscinaceae</taxon>
        <taxon>Rhizodiscina</taxon>
    </lineage>
</organism>
<reference evidence="1" key="1">
    <citation type="journal article" date="2020" name="Stud. Mycol.">
        <title>101 Dothideomycetes genomes: a test case for predicting lifestyles and emergence of pathogens.</title>
        <authorList>
            <person name="Haridas S."/>
            <person name="Albert R."/>
            <person name="Binder M."/>
            <person name="Bloem J."/>
            <person name="Labutti K."/>
            <person name="Salamov A."/>
            <person name="Andreopoulos B."/>
            <person name="Baker S."/>
            <person name="Barry K."/>
            <person name="Bills G."/>
            <person name="Bluhm B."/>
            <person name="Cannon C."/>
            <person name="Castanera R."/>
            <person name="Culley D."/>
            <person name="Daum C."/>
            <person name="Ezra D."/>
            <person name="Gonzalez J."/>
            <person name="Henrissat B."/>
            <person name="Kuo A."/>
            <person name="Liang C."/>
            <person name="Lipzen A."/>
            <person name="Lutzoni F."/>
            <person name="Magnuson J."/>
            <person name="Mondo S."/>
            <person name="Nolan M."/>
            <person name="Ohm R."/>
            <person name="Pangilinan J."/>
            <person name="Park H.-J."/>
            <person name="Ramirez L."/>
            <person name="Alfaro M."/>
            <person name="Sun H."/>
            <person name="Tritt A."/>
            <person name="Yoshinaga Y."/>
            <person name="Zwiers L.-H."/>
            <person name="Turgeon B."/>
            <person name="Goodwin S."/>
            <person name="Spatafora J."/>
            <person name="Crous P."/>
            <person name="Grigoriev I."/>
        </authorList>
    </citation>
    <scope>NUCLEOTIDE SEQUENCE</scope>
    <source>
        <strain evidence="1">CBS 133067</strain>
    </source>
</reference>
<dbReference type="EMBL" id="ML978135">
    <property type="protein sequence ID" value="KAF2094088.1"/>
    <property type="molecule type" value="Genomic_DNA"/>
</dbReference>
<evidence type="ECO:0000313" key="1">
    <source>
        <dbReference type="EMBL" id="KAF2094088.1"/>
    </source>
</evidence>
<dbReference type="OrthoDB" id="3946381at2759"/>
<comment type="caution">
    <text evidence="1">The sequence shown here is derived from an EMBL/GenBank/DDBJ whole genome shotgun (WGS) entry which is preliminary data.</text>
</comment>
<gene>
    <name evidence="1" type="ORF">NA57DRAFT_80507</name>
</gene>
<protein>
    <submittedName>
        <fullName evidence="1">Uncharacterized protein</fullName>
    </submittedName>
</protein>